<organism evidence="1 2">
    <name type="scientific">Rubripirellula tenax</name>
    <dbReference type="NCBI Taxonomy" id="2528015"/>
    <lineage>
        <taxon>Bacteria</taxon>
        <taxon>Pseudomonadati</taxon>
        <taxon>Planctomycetota</taxon>
        <taxon>Planctomycetia</taxon>
        <taxon>Pirellulales</taxon>
        <taxon>Pirellulaceae</taxon>
        <taxon>Rubripirellula</taxon>
    </lineage>
</organism>
<evidence type="ECO:0000313" key="1">
    <source>
        <dbReference type="EMBL" id="TWU58917.1"/>
    </source>
</evidence>
<protein>
    <submittedName>
        <fullName evidence="1">Uncharacterized protein</fullName>
    </submittedName>
</protein>
<gene>
    <name evidence="1" type="ORF">Poly51_16970</name>
</gene>
<sequence>MNHFITSVCLLISCISIGCAKNVYEVELRPDGNQIHRKLTVNWSTVNADPSDREVRSDDEVDRIAKLYHGQQTHGDGGEHVFTATFQGKMPADIGGAGGYTFFDSALGSLAIYHERFRGDDDAIGNVARGHAGVDELISLLIQWIDFEVQDRKSAERLQRFVDGPLRRDFKNVVLYLSVMESSDDADNALAQIARLTQYLIERDYLQLNELPAITRKIADGGESEFAALVTSIVARKVTASGGELPPNVLDAMSDPIRIKKSLRDFLRSTDAYKQKVAEAEEKGEVVTNDSPDPMDVISGIVFHDWHYNPNHVEVTLHLLAEPLRTNGKWSDETKTVDWSARINTTTLPTFTFATWVIPDEGTQTKHFGRVVLKGQLLANHVSFYQTLSADEAVRWQTMLDSIESPSHAINVLRNFRFGEKDSMIDGMTEQLIAELESA</sequence>
<comment type="caution">
    <text evidence="1">The sequence shown here is derived from an EMBL/GenBank/DDBJ whole genome shotgun (WGS) entry which is preliminary data.</text>
</comment>
<reference evidence="1 2" key="1">
    <citation type="submission" date="2019-02" db="EMBL/GenBank/DDBJ databases">
        <title>Deep-cultivation of Planctomycetes and their phenomic and genomic characterization uncovers novel biology.</title>
        <authorList>
            <person name="Wiegand S."/>
            <person name="Jogler M."/>
            <person name="Boedeker C."/>
            <person name="Pinto D."/>
            <person name="Vollmers J."/>
            <person name="Rivas-Marin E."/>
            <person name="Kohn T."/>
            <person name="Peeters S.H."/>
            <person name="Heuer A."/>
            <person name="Rast P."/>
            <person name="Oberbeckmann S."/>
            <person name="Bunk B."/>
            <person name="Jeske O."/>
            <person name="Meyerdierks A."/>
            <person name="Storesund J.E."/>
            <person name="Kallscheuer N."/>
            <person name="Luecker S."/>
            <person name="Lage O.M."/>
            <person name="Pohl T."/>
            <person name="Merkel B.J."/>
            <person name="Hornburger P."/>
            <person name="Mueller R.-W."/>
            <person name="Bruemmer F."/>
            <person name="Labrenz M."/>
            <person name="Spormann A.M."/>
            <person name="Op Den Camp H."/>
            <person name="Overmann J."/>
            <person name="Amann R."/>
            <person name="Jetten M.S.M."/>
            <person name="Mascher T."/>
            <person name="Medema M.H."/>
            <person name="Devos D.P."/>
            <person name="Kaster A.-K."/>
            <person name="Ovreas L."/>
            <person name="Rohde M."/>
            <person name="Galperin M.Y."/>
            <person name="Jogler C."/>
        </authorList>
    </citation>
    <scope>NUCLEOTIDE SEQUENCE [LARGE SCALE GENOMIC DNA]</scope>
    <source>
        <strain evidence="1 2">Poly51</strain>
    </source>
</reference>
<name>A0A5C6FDZ2_9BACT</name>
<evidence type="ECO:0000313" key="2">
    <source>
        <dbReference type="Proteomes" id="UP000318288"/>
    </source>
</evidence>
<keyword evidence="2" id="KW-1185">Reference proteome</keyword>
<accession>A0A5C6FDZ2</accession>
<dbReference type="Proteomes" id="UP000318288">
    <property type="component" value="Unassembled WGS sequence"/>
</dbReference>
<proteinExistence type="predicted"/>
<dbReference type="OrthoDB" id="236131at2"/>
<dbReference type="EMBL" id="SJPW01000002">
    <property type="protein sequence ID" value="TWU58917.1"/>
    <property type="molecule type" value="Genomic_DNA"/>
</dbReference>
<dbReference type="AlphaFoldDB" id="A0A5C6FDZ2"/>
<dbReference type="RefSeq" id="WP_146456135.1">
    <property type="nucleotide sequence ID" value="NZ_SJPW01000002.1"/>
</dbReference>